<organism evidence="1 2">
    <name type="scientific">Orientia tsutsugamushi str. UT144</name>
    <dbReference type="NCBI Taxonomy" id="1441384"/>
    <lineage>
        <taxon>Bacteria</taxon>
        <taxon>Pseudomonadati</taxon>
        <taxon>Pseudomonadota</taxon>
        <taxon>Alphaproteobacteria</taxon>
        <taxon>Rickettsiales</taxon>
        <taxon>Rickettsiaceae</taxon>
        <taxon>Rickettsieae</taxon>
        <taxon>Orientia</taxon>
    </lineage>
</organism>
<dbReference type="Proteomes" id="UP000033580">
    <property type="component" value="Unassembled WGS sequence"/>
</dbReference>
<accession>A0A0F3RJE9</accession>
<dbReference type="AlphaFoldDB" id="A0A0F3RJE9"/>
<proteinExistence type="predicted"/>
<gene>
    <name evidence="1" type="ORF">OTUT144_1733</name>
</gene>
<dbReference type="PATRIC" id="fig|1441384.3.peg.575"/>
<comment type="caution">
    <text evidence="1">The sequence shown here is derived from an EMBL/GenBank/DDBJ whole genome shotgun (WGS) entry which is preliminary data.</text>
</comment>
<evidence type="ECO:0000313" key="1">
    <source>
        <dbReference type="EMBL" id="KJW06237.1"/>
    </source>
</evidence>
<protein>
    <submittedName>
        <fullName evidence="1">Uncharacterized protein</fullName>
    </submittedName>
</protein>
<dbReference type="EMBL" id="LAOR01000146">
    <property type="protein sequence ID" value="KJW06237.1"/>
    <property type="molecule type" value="Genomic_DNA"/>
</dbReference>
<evidence type="ECO:0000313" key="2">
    <source>
        <dbReference type="Proteomes" id="UP000033580"/>
    </source>
</evidence>
<reference evidence="1 2" key="1">
    <citation type="submission" date="2015-01" db="EMBL/GenBank/DDBJ databases">
        <title>Genome Sequencing of Rickettsiales.</title>
        <authorList>
            <person name="Daugherty S.C."/>
            <person name="Su Q."/>
            <person name="Abolude K."/>
            <person name="Beier-Sexton M."/>
            <person name="Carlyon J.A."/>
            <person name="Carter R."/>
            <person name="Day N.P."/>
            <person name="Dumler S.J."/>
            <person name="Dyachenko V."/>
            <person name="Godinez A."/>
            <person name="Kurtti T.J."/>
            <person name="Lichay M."/>
            <person name="Mullins K.E."/>
            <person name="Ott S."/>
            <person name="Pappas-Brown V."/>
            <person name="Paris D.H."/>
            <person name="Patel P."/>
            <person name="Richards A.L."/>
            <person name="Sadzewicz L."/>
            <person name="Sears K."/>
            <person name="Seidman D."/>
            <person name="Sengamalay N."/>
            <person name="Stenos J."/>
            <person name="Tallon L.J."/>
            <person name="Vincent G."/>
            <person name="Fraser C.M."/>
            <person name="Munderloh U."/>
            <person name="Dunning-Hotopp J.C."/>
        </authorList>
    </citation>
    <scope>NUCLEOTIDE SEQUENCE [LARGE SCALE GENOMIC DNA]</scope>
    <source>
        <strain evidence="1 2">UT144</strain>
    </source>
</reference>
<name>A0A0F3RJE9_ORITS</name>
<sequence length="43" mass="5118">MYATFIEKHIKEGKERASLLQNAVESIDEMYFITHIMQVIILY</sequence>